<gene>
    <name evidence="4" type="ORF">Q5P01_019439</name>
</gene>
<feature type="coiled-coil region" evidence="1">
    <location>
        <begin position="135"/>
        <end position="197"/>
    </location>
</feature>
<keyword evidence="3" id="KW-0472">Membrane</keyword>
<comment type="caution">
    <text evidence="4">The sequence shown here is derived from an EMBL/GenBank/DDBJ whole genome shotgun (WGS) entry which is preliminary data.</text>
</comment>
<evidence type="ECO:0000313" key="5">
    <source>
        <dbReference type="Proteomes" id="UP001187415"/>
    </source>
</evidence>
<proteinExistence type="predicted"/>
<keyword evidence="3" id="KW-1133">Transmembrane helix</keyword>
<feature type="compositionally biased region" description="Basic and acidic residues" evidence="2">
    <location>
        <begin position="210"/>
        <end position="221"/>
    </location>
</feature>
<protein>
    <submittedName>
        <fullName evidence="4">Uncharacterized protein</fullName>
    </submittedName>
</protein>
<evidence type="ECO:0000313" key="4">
    <source>
        <dbReference type="EMBL" id="KAK2828405.1"/>
    </source>
</evidence>
<evidence type="ECO:0000256" key="1">
    <source>
        <dbReference type="SAM" id="Coils"/>
    </source>
</evidence>
<dbReference type="InterPro" id="IPR028181">
    <property type="entry name" value="SCIMP"/>
</dbReference>
<dbReference type="EMBL" id="JAUPFM010000015">
    <property type="protein sequence ID" value="KAK2828405.1"/>
    <property type="molecule type" value="Genomic_DNA"/>
</dbReference>
<keyword evidence="5" id="KW-1185">Reference proteome</keyword>
<dbReference type="SUPFAM" id="SSF57997">
    <property type="entry name" value="Tropomyosin"/>
    <property type="match status" value="1"/>
</dbReference>
<accession>A0AA88M111</accession>
<reference evidence="4" key="1">
    <citation type="submission" date="2023-07" db="EMBL/GenBank/DDBJ databases">
        <title>Chromosome-level Genome Assembly of Striped Snakehead (Channa striata).</title>
        <authorList>
            <person name="Liu H."/>
        </authorList>
    </citation>
    <scope>NUCLEOTIDE SEQUENCE</scope>
    <source>
        <strain evidence="4">Gz</strain>
        <tissue evidence="4">Muscle</tissue>
    </source>
</reference>
<keyword evidence="3" id="KW-0812">Transmembrane</keyword>
<dbReference type="GO" id="GO:0001772">
    <property type="term" value="C:immunological synapse"/>
    <property type="evidence" value="ECO:0007669"/>
    <property type="project" value="InterPro"/>
</dbReference>
<organism evidence="4 5">
    <name type="scientific">Channa striata</name>
    <name type="common">Snakehead murrel</name>
    <name type="synonym">Ophicephalus striatus</name>
    <dbReference type="NCBI Taxonomy" id="64152"/>
    <lineage>
        <taxon>Eukaryota</taxon>
        <taxon>Metazoa</taxon>
        <taxon>Chordata</taxon>
        <taxon>Craniata</taxon>
        <taxon>Vertebrata</taxon>
        <taxon>Euteleostomi</taxon>
        <taxon>Actinopterygii</taxon>
        <taxon>Neopterygii</taxon>
        <taxon>Teleostei</taxon>
        <taxon>Neoteleostei</taxon>
        <taxon>Acanthomorphata</taxon>
        <taxon>Anabantaria</taxon>
        <taxon>Anabantiformes</taxon>
        <taxon>Channoidei</taxon>
        <taxon>Channidae</taxon>
        <taxon>Channa</taxon>
    </lineage>
</organism>
<dbReference type="AlphaFoldDB" id="A0AA88M111"/>
<feature type="transmembrane region" description="Helical" evidence="3">
    <location>
        <begin position="54"/>
        <end position="77"/>
    </location>
</feature>
<evidence type="ECO:0000256" key="2">
    <source>
        <dbReference type="SAM" id="MobiDB-lite"/>
    </source>
</evidence>
<keyword evidence="1" id="KW-0175">Coiled coil</keyword>
<feature type="region of interest" description="Disordered" evidence="2">
    <location>
        <begin position="201"/>
        <end position="252"/>
    </location>
</feature>
<sequence length="252" mass="29496">MQIRGIRVFLKRYVDIQFHNQVAATLSGFNPSEWLPEKLPAVFRKVSMDILRKFIWLWVIIGMIFVSVMIGLIFILINKCISRRGKHRLSQIQKPSSFSVESNKYQERESSIPPLPPRTQFLTAEAQSYENLAEIPDYEQALPEYEENVNDYEQALPEYEENVNDYEQALPEYEENVNDYEQALPEYEGNVNDYEEALPEYEPNMNEQPDYVKIDDEKEIFPDPPGDNTSTEDYDDIGDEAENHEEDYDDVA</sequence>
<evidence type="ECO:0000256" key="3">
    <source>
        <dbReference type="SAM" id="Phobius"/>
    </source>
</evidence>
<name>A0AA88M111_CHASR</name>
<dbReference type="Gene3D" id="6.10.250.2200">
    <property type="match status" value="1"/>
</dbReference>
<dbReference type="Pfam" id="PF15050">
    <property type="entry name" value="SCIMP"/>
    <property type="match status" value="1"/>
</dbReference>
<feature type="compositionally biased region" description="Acidic residues" evidence="2">
    <location>
        <begin position="230"/>
        <end position="252"/>
    </location>
</feature>
<dbReference type="GO" id="GO:0097197">
    <property type="term" value="C:tetraspanin-enriched microdomain"/>
    <property type="evidence" value="ECO:0007669"/>
    <property type="project" value="InterPro"/>
</dbReference>
<dbReference type="Proteomes" id="UP001187415">
    <property type="component" value="Unassembled WGS sequence"/>
</dbReference>